<keyword evidence="3" id="KW-1185">Reference proteome</keyword>
<dbReference type="AlphaFoldDB" id="A0A7L9FJ16"/>
<protein>
    <submittedName>
        <fullName evidence="2">Uncharacterized protein</fullName>
    </submittedName>
</protein>
<feature type="region of interest" description="Disordered" evidence="1">
    <location>
        <begin position="1"/>
        <end position="65"/>
    </location>
</feature>
<evidence type="ECO:0000313" key="2">
    <source>
        <dbReference type="EMBL" id="QOJ78785.1"/>
    </source>
</evidence>
<sequence>MERRPDPKEDTRSLAPPRSQETIERSTARRGMDEPGMACSAPRGVSGGTQTAPDRVGARWSSSDM</sequence>
<dbReference type="Proteomes" id="UP000594121">
    <property type="component" value="Chromosome"/>
</dbReference>
<dbReference type="RefSeq" id="WP_192818757.1">
    <property type="nucleotide sequence ID" value="NZ_CP062310.1"/>
</dbReference>
<dbReference type="InParanoid" id="A0A7L9FJ16"/>
<evidence type="ECO:0000256" key="1">
    <source>
        <dbReference type="SAM" id="MobiDB-lite"/>
    </source>
</evidence>
<dbReference type="GeneID" id="59149943"/>
<accession>A0A7L9FJ16</accession>
<gene>
    <name evidence="2" type="ORF">IG193_08565</name>
</gene>
<dbReference type="KEGG" id="thel:IG193_08565"/>
<name>A0A7L9FJ16_9CREN</name>
<evidence type="ECO:0000313" key="3">
    <source>
        <dbReference type="Proteomes" id="UP000594121"/>
    </source>
</evidence>
<dbReference type="EMBL" id="CP062310">
    <property type="protein sequence ID" value="QOJ78785.1"/>
    <property type="molecule type" value="Genomic_DNA"/>
</dbReference>
<reference evidence="2 3" key="1">
    <citation type="submission" date="2020-10" db="EMBL/GenBank/DDBJ databases">
        <title>Thermofilum lucidum 3507LT sp. nov. a novel member of Thermofilaceae family isolated from Chile hot spring, and proposal of description order Thermofilales.</title>
        <authorList>
            <person name="Zayulina K.S."/>
            <person name="Elcheninov A.G."/>
            <person name="Toshchakov S.V."/>
            <person name="Kublanov I.V."/>
        </authorList>
    </citation>
    <scope>NUCLEOTIDE SEQUENCE [LARGE SCALE GENOMIC DNA]</scope>
    <source>
        <strain evidence="2 3">3507LT</strain>
    </source>
</reference>
<organism evidence="2 3">
    <name type="scientific">Infirmifilum lucidum</name>
    <dbReference type="NCBI Taxonomy" id="2776706"/>
    <lineage>
        <taxon>Archaea</taxon>
        <taxon>Thermoproteota</taxon>
        <taxon>Thermoprotei</taxon>
        <taxon>Thermofilales</taxon>
        <taxon>Thermofilaceae</taxon>
        <taxon>Infirmifilum</taxon>
    </lineage>
</organism>
<feature type="compositionally biased region" description="Basic and acidic residues" evidence="1">
    <location>
        <begin position="1"/>
        <end position="12"/>
    </location>
</feature>
<feature type="compositionally biased region" description="Basic and acidic residues" evidence="1">
    <location>
        <begin position="21"/>
        <end position="33"/>
    </location>
</feature>
<proteinExistence type="predicted"/>